<name>A0A8S4GG02_PLUXY</name>
<dbReference type="Proteomes" id="UP000653454">
    <property type="component" value="Unassembled WGS sequence"/>
</dbReference>
<comment type="caution">
    <text evidence="1">The sequence shown here is derived from an EMBL/GenBank/DDBJ whole genome shotgun (WGS) entry which is preliminary data.</text>
</comment>
<dbReference type="PANTHER" id="PTHR33053:SF9">
    <property type="entry name" value="AGAP000105-PA"/>
    <property type="match status" value="1"/>
</dbReference>
<sequence length="475" mass="55098">MIIGIYYGKGKPQDLGEFLSPLVAEFNSILQHGIQIGDYTIAVTLKCFVCDSPARSFIKGVANFNSQHGCHKCSIEGEYSHLSHTNYYPNKIYPKRTNDTFRNKEDEYHHKIDSPLLKLPINMIDAFPVADSLHLIDLGIVKRLLTGWRDGYFKNKMLKWPCKTTEELSSKMQSLKLKRKVKTLRRVLDCLSFWKALEYRNFILYYGIVVLKGVLRVDVYEHFLILFCAVTICSTDQYKRFYDAATKLLKHFVDQYCIIYGEQYLTSNVHNLIHLTEDVNNLGNLTKFSAYPFESKLYEIKNMLRSGNKPLAQIANRLIEIQKAQYDLQKVVKSDTNPQLKYVTSNSYLGHVVKDNLTPIYKMLILEDVCFGGKEENCWILTKNNRVVRVNAFCKLEEKIIFSGKEMKHCSDFFRTPIDSSKLNIYSINISTVHSNYLMSSETTFELLDIKCKMVKVSYNYDIVFIPRLHTLNPE</sequence>
<dbReference type="AlphaFoldDB" id="A0A8S4GG02"/>
<dbReference type="EMBL" id="CAJHNJ030000826">
    <property type="protein sequence ID" value="CAG9138744.1"/>
    <property type="molecule type" value="Genomic_DNA"/>
</dbReference>
<evidence type="ECO:0000313" key="1">
    <source>
        <dbReference type="EMBL" id="CAG9138744.1"/>
    </source>
</evidence>
<protein>
    <submittedName>
        <fullName evidence="1">(diamondback moth) hypothetical protein</fullName>
    </submittedName>
</protein>
<dbReference type="PANTHER" id="PTHR33053">
    <property type="entry name" value="PROTEIN, PUTATIVE-RELATED"/>
    <property type="match status" value="1"/>
</dbReference>
<evidence type="ECO:0000313" key="2">
    <source>
        <dbReference type="Proteomes" id="UP000653454"/>
    </source>
</evidence>
<gene>
    <name evidence="1" type="ORF">PLXY2_LOCUS16997</name>
</gene>
<accession>A0A8S4GG02</accession>
<keyword evidence="2" id="KW-1185">Reference proteome</keyword>
<organism evidence="1 2">
    <name type="scientific">Plutella xylostella</name>
    <name type="common">Diamondback moth</name>
    <name type="synonym">Plutella maculipennis</name>
    <dbReference type="NCBI Taxonomy" id="51655"/>
    <lineage>
        <taxon>Eukaryota</taxon>
        <taxon>Metazoa</taxon>
        <taxon>Ecdysozoa</taxon>
        <taxon>Arthropoda</taxon>
        <taxon>Hexapoda</taxon>
        <taxon>Insecta</taxon>
        <taxon>Pterygota</taxon>
        <taxon>Neoptera</taxon>
        <taxon>Endopterygota</taxon>
        <taxon>Lepidoptera</taxon>
        <taxon>Glossata</taxon>
        <taxon>Ditrysia</taxon>
        <taxon>Yponomeutoidea</taxon>
        <taxon>Plutellidae</taxon>
        <taxon>Plutella</taxon>
    </lineage>
</organism>
<reference evidence="1" key="1">
    <citation type="submission" date="2020-11" db="EMBL/GenBank/DDBJ databases">
        <authorList>
            <person name="Whiteford S."/>
        </authorList>
    </citation>
    <scope>NUCLEOTIDE SEQUENCE</scope>
</reference>
<proteinExistence type="predicted"/>